<dbReference type="PRINTS" id="PR00385">
    <property type="entry name" value="P450"/>
</dbReference>
<comment type="similarity">
    <text evidence="1 2">Belongs to the cytochrome P450 family.</text>
</comment>
<reference evidence="3" key="1">
    <citation type="submission" date="2022-01" db="EMBL/GenBank/DDBJ databases">
        <authorList>
            <person name="Jo J.-H."/>
            <person name="Im W.-T."/>
        </authorList>
    </citation>
    <scope>NUCLEOTIDE SEQUENCE</scope>
    <source>
        <strain evidence="3">I2-34</strain>
    </source>
</reference>
<keyword evidence="2" id="KW-0560">Oxidoreductase</keyword>
<name>A0ABS9L3F8_9MICC</name>
<proteinExistence type="inferred from homology"/>
<keyword evidence="4" id="KW-1185">Reference proteome</keyword>
<dbReference type="Pfam" id="PF00067">
    <property type="entry name" value="p450"/>
    <property type="match status" value="1"/>
</dbReference>
<dbReference type="PANTHER" id="PTHR46696:SF1">
    <property type="entry name" value="CYTOCHROME P450 YJIB-RELATED"/>
    <property type="match status" value="1"/>
</dbReference>
<dbReference type="CDD" id="cd11078">
    <property type="entry name" value="CYP130-like"/>
    <property type="match status" value="1"/>
</dbReference>
<evidence type="ECO:0000256" key="2">
    <source>
        <dbReference type="RuleBase" id="RU000461"/>
    </source>
</evidence>
<dbReference type="RefSeq" id="WP_237818248.1">
    <property type="nucleotide sequence ID" value="NZ_JAKLTQ010000002.1"/>
</dbReference>
<dbReference type="PROSITE" id="PS00086">
    <property type="entry name" value="CYTOCHROME_P450"/>
    <property type="match status" value="1"/>
</dbReference>
<dbReference type="Gene3D" id="1.10.630.10">
    <property type="entry name" value="Cytochrome P450"/>
    <property type="match status" value="1"/>
</dbReference>
<dbReference type="SUPFAM" id="SSF48264">
    <property type="entry name" value="Cytochrome P450"/>
    <property type="match status" value="1"/>
</dbReference>
<comment type="caution">
    <text evidence="3">The sequence shown here is derived from an EMBL/GenBank/DDBJ whole genome shotgun (WGS) entry which is preliminary data.</text>
</comment>
<evidence type="ECO:0000313" key="3">
    <source>
        <dbReference type="EMBL" id="MCG2621141.1"/>
    </source>
</evidence>
<dbReference type="EMBL" id="JAKLTQ010000002">
    <property type="protein sequence ID" value="MCG2621141.1"/>
    <property type="molecule type" value="Genomic_DNA"/>
</dbReference>
<dbReference type="InterPro" id="IPR002397">
    <property type="entry name" value="Cyt_P450_B"/>
</dbReference>
<dbReference type="PRINTS" id="PR00359">
    <property type="entry name" value="BP450"/>
</dbReference>
<evidence type="ECO:0000313" key="4">
    <source>
        <dbReference type="Proteomes" id="UP001165368"/>
    </source>
</evidence>
<organism evidence="3 4">
    <name type="scientific">Arthrobacter hankyongi</name>
    <dbReference type="NCBI Taxonomy" id="2904801"/>
    <lineage>
        <taxon>Bacteria</taxon>
        <taxon>Bacillati</taxon>
        <taxon>Actinomycetota</taxon>
        <taxon>Actinomycetes</taxon>
        <taxon>Micrococcales</taxon>
        <taxon>Micrococcaceae</taxon>
        <taxon>Arthrobacter</taxon>
    </lineage>
</organism>
<keyword evidence="2" id="KW-0503">Monooxygenase</keyword>
<keyword evidence="2" id="KW-0408">Iron</keyword>
<dbReference type="InterPro" id="IPR001128">
    <property type="entry name" value="Cyt_P450"/>
</dbReference>
<keyword evidence="2" id="KW-0479">Metal-binding</keyword>
<keyword evidence="2" id="KW-0349">Heme</keyword>
<gene>
    <name evidence="3" type="ORF">LVY72_04345</name>
</gene>
<protein>
    <submittedName>
        <fullName evidence="3">Cytochrome P450</fullName>
    </submittedName>
</protein>
<dbReference type="Proteomes" id="UP001165368">
    <property type="component" value="Unassembled WGS sequence"/>
</dbReference>
<dbReference type="PANTHER" id="PTHR46696">
    <property type="entry name" value="P450, PUTATIVE (EUROFUNG)-RELATED"/>
    <property type="match status" value="1"/>
</dbReference>
<sequence length="425" mass="47741">MSPSTETAARCPFGHGAEAPAGHHGYQPFQMKDPFPAYAELRAEQPVMFDERIGLYVVSRYDDIKAVFDDWETFSSENAQAPVRERGPQAKQIMEEGGFTAYSGLSARRPPEHTRIRAVVQKAFTPRRFKVLEPFIRQNVVDQLEAMLANPERRGDIFRDLAYDVPTVTILTLIGADVEQVDTFKRWSDSRAAMTWGDLSDEEQIPHAHNLVEYWQECQRLVRVAHEQGGDNLTADLVKAQQDGAEITDHEIASVLYSMLFAGHETTTTLISNAVRVLLAHPEQWQQLVEDPKKIPAAIDEVLRYSGSIVGWRRKALKDAEVGGVKIPEGGQLLLLMGSANRDEGRFADGEEFDISRSNAREHLSFGYGIHYCLGNMLAKLQAKIALEEIARLAPNLKLDNPEAIEFRENLSFRVPESVPVTWEA</sequence>
<evidence type="ECO:0000256" key="1">
    <source>
        <dbReference type="ARBA" id="ARBA00010617"/>
    </source>
</evidence>
<dbReference type="InterPro" id="IPR036396">
    <property type="entry name" value="Cyt_P450_sf"/>
</dbReference>
<accession>A0ABS9L3F8</accession>
<dbReference type="InterPro" id="IPR017972">
    <property type="entry name" value="Cyt_P450_CS"/>
</dbReference>